<proteinExistence type="predicted"/>
<feature type="non-terminal residue" evidence="1">
    <location>
        <position position="1"/>
    </location>
</feature>
<name>A0ACA9Q2X3_9GLOM</name>
<keyword evidence="2" id="KW-1185">Reference proteome</keyword>
<reference evidence="1" key="1">
    <citation type="submission" date="2021-06" db="EMBL/GenBank/DDBJ databases">
        <authorList>
            <person name="Kallberg Y."/>
            <person name="Tangrot J."/>
            <person name="Rosling A."/>
        </authorList>
    </citation>
    <scope>NUCLEOTIDE SEQUENCE</scope>
    <source>
        <strain evidence="1">MA461A</strain>
    </source>
</reference>
<accession>A0ACA9Q2X3</accession>
<sequence length="47" mass="4972">QNQKFNHGLLETDYPQGLGGDSGVVEILPARLAVGIEAVNGFSFVRG</sequence>
<dbReference type="EMBL" id="CAJVQC010027092">
    <property type="protein sequence ID" value="CAG8735319.1"/>
    <property type="molecule type" value="Genomic_DNA"/>
</dbReference>
<comment type="caution">
    <text evidence="1">The sequence shown here is derived from an EMBL/GenBank/DDBJ whole genome shotgun (WGS) entry which is preliminary data.</text>
</comment>
<evidence type="ECO:0000313" key="1">
    <source>
        <dbReference type="EMBL" id="CAG8735319.1"/>
    </source>
</evidence>
<dbReference type="Proteomes" id="UP000789920">
    <property type="component" value="Unassembled WGS sequence"/>
</dbReference>
<evidence type="ECO:0000313" key="2">
    <source>
        <dbReference type="Proteomes" id="UP000789920"/>
    </source>
</evidence>
<gene>
    <name evidence="1" type="ORF">RPERSI_LOCUS12591</name>
</gene>
<protein>
    <submittedName>
        <fullName evidence="1">12984_t:CDS:1</fullName>
    </submittedName>
</protein>
<organism evidence="1 2">
    <name type="scientific">Racocetra persica</name>
    <dbReference type="NCBI Taxonomy" id="160502"/>
    <lineage>
        <taxon>Eukaryota</taxon>
        <taxon>Fungi</taxon>
        <taxon>Fungi incertae sedis</taxon>
        <taxon>Mucoromycota</taxon>
        <taxon>Glomeromycotina</taxon>
        <taxon>Glomeromycetes</taxon>
        <taxon>Diversisporales</taxon>
        <taxon>Gigasporaceae</taxon>
        <taxon>Racocetra</taxon>
    </lineage>
</organism>